<comment type="caution">
    <text evidence="10">The sequence shown here is derived from an EMBL/GenBank/DDBJ whole genome shotgun (WGS) entry which is preliminary data.</text>
</comment>
<keyword evidence="7 9" id="KW-0472">Membrane</keyword>
<reference evidence="10 11" key="1">
    <citation type="submission" date="2018-10" db="EMBL/GenBank/DDBJ databases">
        <title>Natrarchaeobius chitinivorans gen. nov., sp. nov., and Natrarchaeobius haloalkaliphilus sp. nov., alkaliphilic, chitin-utilizing haloarchaea from hypersaline alkaline lakes.</title>
        <authorList>
            <person name="Sorokin D.Y."/>
            <person name="Elcheninov A.G."/>
            <person name="Kostrikina N.A."/>
            <person name="Bale N.J."/>
            <person name="Sinninghe Damste J.S."/>
            <person name="Khijniak T.V."/>
            <person name="Kublanov I.V."/>
            <person name="Toshchakov S.V."/>
        </authorList>
    </citation>
    <scope>NUCLEOTIDE SEQUENCE [LARGE SCALE GENOMIC DNA]</scope>
    <source>
        <strain evidence="10 11">AArcht7</strain>
    </source>
</reference>
<feature type="transmembrane region" description="Helical" evidence="9">
    <location>
        <begin position="186"/>
        <end position="207"/>
    </location>
</feature>
<name>A0A3N6M766_NATCH</name>
<dbReference type="InterPro" id="IPR052157">
    <property type="entry name" value="BCAA_transport_permease"/>
</dbReference>
<evidence type="ECO:0000256" key="6">
    <source>
        <dbReference type="ARBA" id="ARBA00022989"/>
    </source>
</evidence>
<feature type="transmembrane region" description="Helical" evidence="9">
    <location>
        <begin position="262"/>
        <end position="280"/>
    </location>
</feature>
<evidence type="ECO:0000256" key="1">
    <source>
        <dbReference type="ARBA" id="ARBA00004651"/>
    </source>
</evidence>
<keyword evidence="11" id="KW-1185">Reference proteome</keyword>
<keyword evidence="2" id="KW-0813">Transport</keyword>
<accession>A0A3N6M766</accession>
<dbReference type="InterPro" id="IPR001851">
    <property type="entry name" value="ABC_transp_permease"/>
</dbReference>
<feature type="transmembrane region" description="Helical" evidence="9">
    <location>
        <begin position="219"/>
        <end position="250"/>
    </location>
</feature>
<dbReference type="GO" id="GO:0022857">
    <property type="term" value="F:transmembrane transporter activity"/>
    <property type="evidence" value="ECO:0007669"/>
    <property type="project" value="InterPro"/>
</dbReference>
<feature type="transmembrane region" description="Helical" evidence="9">
    <location>
        <begin position="138"/>
        <end position="157"/>
    </location>
</feature>
<evidence type="ECO:0000313" key="11">
    <source>
        <dbReference type="Proteomes" id="UP000281431"/>
    </source>
</evidence>
<sequence length="282" mass="29821">MSVQATLLGLQIAMAYFLIVAGLVIIYGMMDVINVAHGSLYMLGAYIGLTLYDVVGNFFVILVVAPLLVGIIAAGLETLTIRPLYGRHPLYHILLTLGLALIIEEVVKIVWGVDTHRIPTPEVLSGQIVVGSVNFPRYRLFVIGISLLVAVAMYLVFTRTKFGIIMRASSSDAEMVDALGMDVSKVYTAVFVAGSMLAAFAGVLMGVTNAVTPTMGIDIIIIAFAILVIGGAGSLLGVVISSLIVGMLVAYVSLFAPAMSELIIYLLMAAVLIVKPSGLLGE</sequence>
<dbReference type="Proteomes" id="UP000281431">
    <property type="component" value="Unassembled WGS sequence"/>
</dbReference>
<feature type="transmembrane region" description="Helical" evidence="9">
    <location>
        <begin position="58"/>
        <end position="79"/>
    </location>
</feature>
<protein>
    <submittedName>
        <fullName evidence="10">Branched-chain amino acid ABC transporter permease</fullName>
    </submittedName>
</protein>
<dbReference type="Pfam" id="PF02653">
    <property type="entry name" value="BPD_transp_2"/>
    <property type="match status" value="1"/>
</dbReference>
<dbReference type="PANTHER" id="PTHR11795">
    <property type="entry name" value="BRANCHED-CHAIN AMINO ACID TRANSPORT SYSTEM PERMEASE PROTEIN LIVH"/>
    <property type="match status" value="1"/>
</dbReference>
<comment type="similarity">
    <text evidence="8">Belongs to the binding-protein-dependent transport system permease family. LivHM subfamily.</text>
</comment>
<keyword evidence="6 9" id="KW-1133">Transmembrane helix</keyword>
<keyword evidence="5" id="KW-0029">Amino-acid transport</keyword>
<dbReference type="GO" id="GO:0006865">
    <property type="term" value="P:amino acid transport"/>
    <property type="evidence" value="ECO:0007669"/>
    <property type="project" value="UniProtKB-KW"/>
</dbReference>
<feature type="transmembrane region" description="Helical" evidence="9">
    <location>
        <begin position="91"/>
        <end position="111"/>
    </location>
</feature>
<keyword evidence="3" id="KW-1003">Cell membrane</keyword>
<evidence type="ECO:0000256" key="5">
    <source>
        <dbReference type="ARBA" id="ARBA00022970"/>
    </source>
</evidence>
<evidence type="ECO:0000313" key="10">
    <source>
        <dbReference type="EMBL" id="RQG99473.1"/>
    </source>
</evidence>
<dbReference type="CDD" id="cd06582">
    <property type="entry name" value="TM_PBP1_LivH_like"/>
    <property type="match status" value="1"/>
</dbReference>
<feature type="transmembrane region" description="Helical" evidence="9">
    <location>
        <begin position="6"/>
        <end position="28"/>
    </location>
</feature>
<keyword evidence="4 9" id="KW-0812">Transmembrane</keyword>
<gene>
    <name evidence="10" type="ORF">EA472_14725</name>
</gene>
<dbReference type="EMBL" id="REFZ01000009">
    <property type="protein sequence ID" value="RQG99473.1"/>
    <property type="molecule type" value="Genomic_DNA"/>
</dbReference>
<dbReference type="PANTHER" id="PTHR11795:SF442">
    <property type="entry name" value="ABC TRANSPORTER ATP-BINDING PROTEIN"/>
    <property type="match status" value="1"/>
</dbReference>
<evidence type="ECO:0000256" key="3">
    <source>
        <dbReference type="ARBA" id="ARBA00022475"/>
    </source>
</evidence>
<evidence type="ECO:0000256" key="7">
    <source>
        <dbReference type="ARBA" id="ARBA00023136"/>
    </source>
</evidence>
<evidence type="ECO:0000256" key="9">
    <source>
        <dbReference type="SAM" id="Phobius"/>
    </source>
</evidence>
<evidence type="ECO:0000256" key="4">
    <source>
        <dbReference type="ARBA" id="ARBA00022692"/>
    </source>
</evidence>
<organism evidence="10 11">
    <name type="scientific">Natrarchaeobius chitinivorans</name>
    <dbReference type="NCBI Taxonomy" id="1679083"/>
    <lineage>
        <taxon>Archaea</taxon>
        <taxon>Methanobacteriati</taxon>
        <taxon>Methanobacteriota</taxon>
        <taxon>Stenosarchaea group</taxon>
        <taxon>Halobacteria</taxon>
        <taxon>Halobacteriales</taxon>
        <taxon>Natrialbaceae</taxon>
        <taxon>Natrarchaeobius</taxon>
    </lineage>
</organism>
<comment type="subcellular location">
    <subcellularLocation>
        <location evidence="1">Cell membrane</location>
        <topology evidence="1">Multi-pass membrane protein</topology>
    </subcellularLocation>
</comment>
<proteinExistence type="inferred from homology"/>
<dbReference type="GO" id="GO:0005886">
    <property type="term" value="C:plasma membrane"/>
    <property type="evidence" value="ECO:0007669"/>
    <property type="project" value="UniProtKB-SubCell"/>
</dbReference>
<dbReference type="OrthoDB" id="43815at2157"/>
<evidence type="ECO:0000256" key="8">
    <source>
        <dbReference type="ARBA" id="ARBA00037998"/>
    </source>
</evidence>
<evidence type="ECO:0000256" key="2">
    <source>
        <dbReference type="ARBA" id="ARBA00022448"/>
    </source>
</evidence>
<dbReference type="AlphaFoldDB" id="A0A3N6M766"/>